<dbReference type="AlphaFoldDB" id="A0A0W0XR85"/>
<gene>
    <name evidence="2" type="ORF">Lrub_2069</name>
</gene>
<evidence type="ECO:0000256" key="1">
    <source>
        <dbReference type="SAM" id="Phobius"/>
    </source>
</evidence>
<keyword evidence="3" id="KW-1185">Reference proteome</keyword>
<feature type="transmembrane region" description="Helical" evidence="1">
    <location>
        <begin position="136"/>
        <end position="159"/>
    </location>
</feature>
<feature type="transmembrane region" description="Helical" evidence="1">
    <location>
        <begin position="79"/>
        <end position="100"/>
    </location>
</feature>
<feature type="transmembrane region" description="Helical" evidence="1">
    <location>
        <begin position="106"/>
        <end position="129"/>
    </location>
</feature>
<protein>
    <submittedName>
        <fullName evidence="2">Uncharacterized protein</fullName>
    </submittedName>
</protein>
<keyword evidence="1" id="KW-0812">Transmembrane</keyword>
<accession>A0A0W0XR85</accession>
<comment type="caution">
    <text evidence="2">The sequence shown here is derived from an EMBL/GenBank/DDBJ whole genome shotgun (WGS) entry which is preliminary data.</text>
</comment>
<dbReference type="PATRIC" id="fig|458.5.peg.2160"/>
<feature type="transmembrane region" description="Helical" evidence="1">
    <location>
        <begin position="45"/>
        <end position="67"/>
    </location>
</feature>
<dbReference type="Proteomes" id="UP000054608">
    <property type="component" value="Unassembled WGS sequence"/>
</dbReference>
<sequence>MFMEPYLLCSLVTVLLSRTVADGLMIGLLMSLEEAMDELIGLEGCIPGLVAVLPAIVAGLVAIPCFAPPLVPCIRLDDVPGLLLPTEVVLFAVIGLAVVLARDAVLLLPVAVFLIDVDGLAMVLAVVVLALDAVTFLAVAGFLADAVFLIELLFAIPLADLADLLVVLPAFEATFFTERRLALEADFLADVDLLTPDVVLDAEAVLPDAVLLVEDVVLLAEVDWVDLLAAVVLGLDVPLPVLLMPELNVRAMAWPFCRASLVVVLMLSDIKSQCLSKMVKACCIKSSAL</sequence>
<evidence type="ECO:0000313" key="2">
    <source>
        <dbReference type="EMBL" id="KTD47147.1"/>
    </source>
</evidence>
<evidence type="ECO:0000313" key="3">
    <source>
        <dbReference type="Proteomes" id="UP000054608"/>
    </source>
</evidence>
<name>A0A0W0XR85_9GAMM</name>
<keyword evidence="1" id="KW-0472">Membrane</keyword>
<organism evidence="2 3">
    <name type="scientific">Legionella rubrilucens</name>
    <dbReference type="NCBI Taxonomy" id="458"/>
    <lineage>
        <taxon>Bacteria</taxon>
        <taxon>Pseudomonadati</taxon>
        <taxon>Pseudomonadota</taxon>
        <taxon>Gammaproteobacteria</taxon>
        <taxon>Legionellales</taxon>
        <taxon>Legionellaceae</taxon>
        <taxon>Legionella</taxon>
    </lineage>
</organism>
<reference evidence="2 3" key="1">
    <citation type="submission" date="2015-11" db="EMBL/GenBank/DDBJ databases">
        <title>Genomic analysis of 38 Legionella species identifies large and diverse effector repertoires.</title>
        <authorList>
            <person name="Burstein D."/>
            <person name="Amaro F."/>
            <person name="Zusman T."/>
            <person name="Lifshitz Z."/>
            <person name="Cohen O."/>
            <person name="Gilbert J.A."/>
            <person name="Pupko T."/>
            <person name="Shuman H.A."/>
            <person name="Segal G."/>
        </authorList>
    </citation>
    <scope>NUCLEOTIDE SEQUENCE [LARGE SCALE GENOMIC DNA]</scope>
    <source>
        <strain evidence="2 3">WA-270A-C2</strain>
    </source>
</reference>
<proteinExistence type="predicted"/>
<keyword evidence="1" id="KW-1133">Transmembrane helix</keyword>
<dbReference type="EMBL" id="LNYT01000020">
    <property type="protein sequence ID" value="KTD47147.1"/>
    <property type="molecule type" value="Genomic_DNA"/>
</dbReference>